<keyword evidence="5" id="KW-1185">Reference proteome</keyword>
<dbReference type="EMBL" id="JAODAN010000006">
    <property type="protein sequence ID" value="KAK1923633.1"/>
    <property type="molecule type" value="Genomic_DNA"/>
</dbReference>
<keyword evidence="2" id="KW-0040">ANK repeat</keyword>
<evidence type="ECO:0000256" key="2">
    <source>
        <dbReference type="ARBA" id="ARBA00023043"/>
    </source>
</evidence>
<dbReference type="SMART" id="SM00248">
    <property type="entry name" value="ANK"/>
    <property type="match status" value="2"/>
</dbReference>
<dbReference type="Pfam" id="PF12796">
    <property type="entry name" value="Ank_2"/>
    <property type="match status" value="1"/>
</dbReference>
<comment type="caution">
    <text evidence="4">The sequence shown here is derived from an EMBL/GenBank/DDBJ whole genome shotgun (WGS) entry which is preliminary data.</text>
</comment>
<dbReference type="Gene3D" id="1.25.40.20">
    <property type="entry name" value="Ankyrin repeat-containing domain"/>
    <property type="match status" value="1"/>
</dbReference>
<protein>
    <recommendedName>
        <fullName evidence="6">Cytoplasmic protein</fullName>
    </recommendedName>
</protein>
<dbReference type="InterPro" id="IPR002110">
    <property type="entry name" value="Ankyrin_rpt"/>
</dbReference>
<gene>
    <name evidence="4" type="ORF">DB88DRAFT_491901</name>
</gene>
<dbReference type="InterPro" id="IPR036770">
    <property type="entry name" value="Ankyrin_rpt-contain_sf"/>
</dbReference>
<feature type="compositionally biased region" description="Acidic residues" evidence="3">
    <location>
        <begin position="165"/>
        <end position="174"/>
    </location>
</feature>
<dbReference type="SUPFAM" id="SSF48403">
    <property type="entry name" value="Ankyrin repeat"/>
    <property type="match status" value="1"/>
</dbReference>
<dbReference type="AlphaFoldDB" id="A0AAD9CZU0"/>
<proteinExistence type="predicted"/>
<evidence type="ECO:0008006" key="6">
    <source>
        <dbReference type="Google" id="ProtNLM"/>
    </source>
</evidence>
<sequence>MAPTEEQVQELLLSCRYGELDEVKAFTDEFGWEDVNKARDDRGNTVLHMICANGHLDVLNHLLPHLTKEVVESTNNNGSPAIHWAVFNNQIGCVKALVEAPQEIGGGLPVLKQKNRAGRDAFAEAIFAGEGKEEVAGYIEGYLWRAEGGGDEELEPSSADKTDKDGEEEEEGEDGEIRIRIGDDVAKDEAEVVDELAEKTDEVKI</sequence>
<feature type="region of interest" description="Disordered" evidence="3">
    <location>
        <begin position="148"/>
        <end position="183"/>
    </location>
</feature>
<keyword evidence="1" id="KW-0677">Repeat</keyword>
<accession>A0AAD9CZU0</accession>
<name>A0AAD9CZU0_PAPLA</name>
<reference evidence="4" key="1">
    <citation type="submission" date="2023-02" db="EMBL/GenBank/DDBJ databases">
        <title>Identification and recombinant expression of a fungal hydrolase from Papiliotrema laurentii that hydrolyzes apple cutin and clears colloidal polyester polyurethane.</title>
        <authorList>
            <consortium name="DOE Joint Genome Institute"/>
            <person name="Roman V.A."/>
            <person name="Bojanowski C."/>
            <person name="Crable B.R."/>
            <person name="Wagner D.N."/>
            <person name="Hung C.S."/>
            <person name="Nadeau L.J."/>
            <person name="Schratz L."/>
            <person name="Haridas S."/>
            <person name="Pangilinan J."/>
            <person name="Lipzen A."/>
            <person name="Na H."/>
            <person name="Yan M."/>
            <person name="Ng V."/>
            <person name="Grigoriev I.V."/>
            <person name="Spatafora J.W."/>
            <person name="Barlow D."/>
            <person name="Biffinger J."/>
            <person name="Kelley-Loughnane N."/>
            <person name="Varaljay V.A."/>
            <person name="Crookes-Goodson W.J."/>
        </authorList>
    </citation>
    <scope>NUCLEOTIDE SEQUENCE</scope>
    <source>
        <strain evidence="4">5307AH</strain>
    </source>
</reference>
<evidence type="ECO:0000256" key="1">
    <source>
        <dbReference type="ARBA" id="ARBA00022737"/>
    </source>
</evidence>
<evidence type="ECO:0000256" key="3">
    <source>
        <dbReference type="SAM" id="MobiDB-lite"/>
    </source>
</evidence>
<dbReference type="Proteomes" id="UP001182556">
    <property type="component" value="Unassembled WGS sequence"/>
</dbReference>
<organism evidence="4 5">
    <name type="scientific">Papiliotrema laurentii</name>
    <name type="common">Cryptococcus laurentii</name>
    <dbReference type="NCBI Taxonomy" id="5418"/>
    <lineage>
        <taxon>Eukaryota</taxon>
        <taxon>Fungi</taxon>
        <taxon>Dikarya</taxon>
        <taxon>Basidiomycota</taxon>
        <taxon>Agaricomycotina</taxon>
        <taxon>Tremellomycetes</taxon>
        <taxon>Tremellales</taxon>
        <taxon>Rhynchogastremaceae</taxon>
        <taxon>Papiliotrema</taxon>
    </lineage>
</organism>
<dbReference type="PANTHER" id="PTHR24198">
    <property type="entry name" value="ANKYRIN REPEAT AND PROTEIN KINASE DOMAIN-CONTAINING PROTEIN"/>
    <property type="match status" value="1"/>
</dbReference>
<evidence type="ECO:0000313" key="4">
    <source>
        <dbReference type="EMBL" id="KAK1923633.1"/>
    </source>
</evidence>
<evidence type="ECO:0000313" key="5">
    <source>
        <dbReference type="Proteomes" id="UP001182556"/>
    </source>
</evidence>
<dbReference type="PANTHER" id="PTHR24198:SF165">
    <property type="entry name" value="ANKYRIN REPEAT-CONTAINING PROTEIN-RELATED"/>
    <property type="match status" value="1"/>
</dbReference>